<dbReference type="EMBL" id="JASSZA010000006">
    <property type="protein sequence ID" value="KAK2108587.1"/>
    <property type="molecule type" value="Genomic_DNA"/>
</dbReference>
<proteinExistence type="predicted"/>
<feature type="non-terminal residue" evidence="1">
    <location>
        <position position="74"/>
    </location>
</feature>
<evidence type="ECO:0000313" key="2">
    <source>
        <dbReference type="Proteomes" id="UP001266305"/>
    </source>
</evidence>
<sequence>SDDDDAESRSSRVTQLCTYFQQKYKHLCRLERAEARQKKCRHTFRKALLQAASKEPECTGQLIQELRRAACSGT</sequence>
<dbReference type="PANTHER" id="PTHR16198:SF2">
    <property type="entry name" value="INO80 COMPLEX SUBUNIT D"/>
    <property type="match status" value="1"/>
</dbReference>
<protein>
    <submittedName>
        <fullName evidence="1">INO80 complex subunit D</fullName>
    </submittedName>
</protein>
<gene>
    <name evidence="1" type="primary">INO80D_2</name>
    <name evidence="1" type="ORF">P7K49_013752</name>
</gene>
<evidence type="ECO:0000313" key="1">
    <source>
        <dbReference type="EMBL" id="KAK2108587.1"/>
    </source>
</evidence>
<reference evidence="1 2" key="1">
    <citation type="submission" date="2023-05" db="EMBL/GenBank/DDBJ databases">
        <title>B98-5 Cell Line De Novo Hybrid Assembly: An Optical Mapping Approach.</title>
        <authorList>
            <person name="Kananen K."/>
            <person name="Auerbach J.A."/>
            <person name="Kautto E."/>
            <person name="Blachly J.S."/>
        </authorList>
    </citation>
    <scope>NUCLEOTIDE SEQUENCE [LARGE SCALE GENOMIC DNA]</scope>
    <source>
        <strain evidence="1">B95-8</strain>
        <tissue evidence="1">Cell line</tissue>
    </source>
</reference>
<comment type="caution">
    <text evidence="1">The sequence shown here is derived from an EMBL/GenBank/DDBJ whole genome shotgun (WGS) entry which is preliminary data.</text>
</comment>
<dbReference type="PANTHER" id="PTHR16198">
    <property type="match status" value="1"/>
</dbReference>
<feature type="non-terminal residue" evidence="1">
    <location>
        <position position="1"/>
    </location>
</feature>
<keyword evidence="2" id="KW-1185">Reference proteome</keyword>
<dbReference type="Proteomes" id="UP001266305">
    <property type="component" value="Unassembled WGS sequence"/>
</dbReference>
<organism evidence="1 2">
    <name type="scientific">Saguinus oedipus</name>
    <name type="common">Cotton-top tamarin</name>
    <name type="synonym">Oedipomidas oedipus</name>
    <dbReference type="NCBI Taxonomy" id="9490"/>
    <lineage>
        <taxon>Eukaryota</taxon>
        <taxon>Metazoa</taxon>
        <taxon>Chordata</taxon>
        <taxon>Craniata</taxon>
        <taxon>Vertebrata</taxon>
        <taxon>Euteleostomi</taxon>
        <taxon>Mammalia</taxon>
        <taxon>Eutheria</taxon>
        <taxon>Euarchontoglires</taxon>
        <taxon>Primates</taxon>
        <taxon>Haplorrhini</taxon>
        <taxon>Platyrrhini</taxon>
        <taxon>Cebidae</taxon>
        <taxon>Callitrichinae</taxon>
        <taxon>Saguinus</taxon>
    </lineage>
</organism>
<accession>A0ABQ9VGT6</accession>
<name>A0ABQ9VGT6_SAGOE</name>